<feature type="region of interest" description="Disordered" evidence="1">
    <location>
        <begin position="189"/>
        <end position="217"/>
    </location>
</feature>
<keyword evidence="2" id="KW-0472">Membrane</keyword>
<accession>A0AAE2CCF2</accession>
<name>A0AAE2CCF2_9LAMI</name>
<evidence type="ECO:0000313" key="5">
    <source>
        <dbReference type="Proteomes" id="UP001293254"/>
    </source>
</evidence>
<organism evidence="4 5">
    <name type="scientific">Sesamum alatum</name>
    <dbReference type="NCBI Taxonomy" id="300844"/>
    <lineage>
        <taxon>Eukaryota</taxon>
        <taxon>Viridiplantae</taxon>
        <taxon>Streptophyta</taxon>
        <taxon>Embryophyta</taxon>
        <taxon>Tracheophyta</taxon>
        <taxon>Spermatophyta</taxon>
        <taxon>Magnoliopsida</taxon>
        <taxon>eudicotyledons</taxon>
        <taxon>Gunneridae</taxon>
        <taxon>Pentapetalae</taxon>
        <taxon>asterids</taxon>
        <taxon>lamiids</taxon>
        <taxon>Lamiales</taxon>
        <taxon>Pedaliaceae</taxon>
        <taxon>Sesamum</taxon>
    </lineage>
</organism>
<evidence type="ECO:0000313" key="4">
    <source>
        <dbReference type="EMBL" id="KAK4416976.1"/>
    </source>
</evidence>
<protein>
    <submittedName>
        <fullName evidence="4">Uncharacterized protein</fullName>
    </submittedName>
</protein>
<sequence length="217" mass="22214">MKCRAFIFTALVLVCSAFAAEKSQHETKEVAQNEIKGGAGGGTGVNAGAWFMGGAGGGGPVVVELQGGLVAAGLVVAGQQGELVVVGLQAGLQEGLVVLLVDLVAVRLQGGLVEAELQAGLVAAELQAGLLVEPVVVGRVVIQVASVVVVCTEEDKFVSGVAAVNHMDIGGVLVVIIVALAAALPRKPKPTRKLERKSKPRTDVSNHGLNVNYHKYK</sequence>
<keyword evidence="2" id="KW-0812">Transmembrane</keyword>
<feature type="compositionally biased region" description="Basic residues" evidence="1">
    <location>
        <begin position="189"/>
        <end position="199"/>
    </location>
</feature>
<evidence type="ECO:0000256" key="2">
    <source>
        <dbReference type="SAM" id="Phobius"/>
    </source>
</evidence>
<comment type="caution">
    <text evidence="4">The sequence shown here is derived from an EMBL/GenBank/DDBJ whole genome shotgun (WGS) entry which is preliminary data.</text>
</comment>
<keyword evidence="2" id="KW-1133">Transmembrane helix</keyword>
<feature type="chain" id="PRO_5042262652" evidence="3">
    <location>
        <begin position="20"/>
        <end position="217"/>
    </location>
</feature>
<evidence type="ECO:0000256" key="1">
    <source>
        <dbReference type="SAM" id="MobiDB-lite"/>
    </source>
</evidence>
<evidence type="ECO:0000256" key="3">
    <source>
        <dbReference type="SAM" id="SignalP"/>
    </source>
</evidence>
<dbReference type="EMBL" id="JACGWO010000010">
    <property type="protein sequence ID" value="KAK4416976.1"/>
    <property type="molecule type" value="Genomic_DNA"/>
</dbReference>
<proteinExistence type="predicted"/>
<dbReference type="AlphaFoldDB" id="A0AAE2CCF2"/>
<feature type="transmembrane region" description="Helical" evidence="2">
    <location>
        <begin position="166"/>
        <end position="184"/>
    </location>
</feature>
<dbReference type="Proteomes" id="UP001293254">
    <property type="component" value="Unassembled WGS sequence"/>
</dbReference>
<reference evidence="4" key="2">
    <citation type="journal article" date="2024" name="Plant">
        <title>Genomic evolution and insights into agronomic trait innovations of Sesamum species.</title>
        <authorList>
            <person name="Miao H."/>
            <person name="Wang L."/>
            <person name="Qu L."/>
            <person name="Liu H."/>
            <person name="Sun Y."/>
            <person name="Le M."/>
            <person name="Wang Q."/>
            <person name="Wei S."/>
            <person name="Zheng Y."/>
            <person name="Lin W."/>
            <person name="Duan Y."/>
            <person name="Cao H."/>
            <person name="Xiong S."/>
            <person name="Wang X."/>
            <person name="Wei L."/>
            <person name="Li C."/>
            <person name="Ma Q."/>
            <person name="Ju M."/>
            <person name="Zhao R."/>
            <person name="Li G."/>
            <person name="Mu C."/>
            <person name="Tian Q."/>
            <person name="Mei H."/>
            <person name="Zhang T."/>
            <person name="Gao T."/>
            <person name="Zhang H."/>
        </authorList>
    </citation>
    <scope>NUCLEOTIDE SEQUENCE</scope>
    <source>
        <strain evidence="4">3651</strain>
    </source>
</reference>
<feature type="signal peptide" evidence="3">
    <location>
        <begin position="1"/>
        <end position="19"/>
    </location>
</feature>
<keyword evidence="5" id="KW-1185">Reference proteome</keyword>
<reference evidence="4" key="1">
    <citation type="submission" date="2020-06" db="EMBL/GenBank/DDBJ databases">
        <authorList>
            <person name="Li T."/>
            <person name="Hu X."/>
            <person name="Zhang T."/>
            <person name="Song X."/>
            <person name="Zhang H."/>
            <person name="Dai N."/>
            <person name="Sheng W."/>
            <person name="Hou X."/>
            <person name="Wei L."/>
        </authorList>
    </citation>
    <scope>NUCLEOTIDE SEQUENCE</scope>
    <source>
        <strain evidence="4">3651</strain>
        <tissue evidence="4">Leaf</tissue>
    </source>
</reference>
<gene>
    <name evidence="4" type="ORF">Salat_2523100</name>
</gene>
<keyword evidence="3" id="KW-0732">Signal</keyword>